<feature type="region of interest" description="Disordered" evidence="1">
    <location>
        <begin position="171"/>
        <end position="201"/>
    </location>
</feature>
<organism evidence="2 5">
    <name type="scientific">Clonostachys chloroleuca</name>
    <dbReference type="NCBI Taxonomy" id="1926264"/>
    <lineage>
        <taxon>Eukaryota</taxon>
        <taxon>Fungi</taxon>
        <taxon>Dikarya</taxon>
        <taxon>Ascomycota</taxon>
        <taxon>Pezizomycotina</taxon>
        <taxon>Sordariomycetes</taxon>
        <taxon>Hypocreomycetidae</taxon>
        <taxon>Hypocreales</taxon>
        <taxon>Bionectriaceae</taxon>
        <taxon>Clonostachys</taxon>
    </lineage>
</organism>
<evidence type="ECO:0000313" key="2">
    <source>
        <dbReference type="EMBL" id="CAI6091379.1"/>
    </source>
</evidence>
<reference evidence="2" key="1">
    <citation type="submission" date="2023-01" db="EMBL/GenBank/DDBJ databases">
        <authorList>
            <person name="Piombo E."/>
        </authorList>
    </citation>
    <scope>NUCLEOTIDE SEQUENCE</scope>
</reference>
<protein>
    <submittedName>
        <fullName evidence="2">Uncharacterized protein</fullName>
    </submittedName>
</protein>
<evidence type="ECO:0000256" key="1">
    <source>
        <dbReference type="SAM" id="MobiDB-lite"/>
    </source>
</evidence>
<evidence type="ECO:0000313" key="3">
    <source>
        <dbReference type="EMBL" id="CAI6091452.1"/>
    </source>
</evidence>
<dbReference type="AlphaFoldDB" id="A0AA35Q5U8"/>
<name>A0AA35Q5U8_9HYPO</name>
<evidence type="ECO:0000313" key="4">
    <source>
        <dbReference type="EMBL" id="CAI6100987.1"/>
    </source>
</evidence>
<keyword evidence="5" id="KW-1185">Reference proteome</keyword>
<evidence type="ECO:0000313" key="5">
    <source>
        <dbReference type="Proteomes" id="UP001160390"/>
    </source>
</evidence>
<accession>A0AA35Q5U8</accession>
<proteinExistence type="predicted"/>
<dbReference type="EMBL" id="CABFNP030001357">
    <property type="protein sequence ID" value="CAI6100987.1"/>
    <property type="molecule type" value="Genomic_DNA"/>
</dbReference>
<dbReference type="Proteomes" id="UP001160390">
    <property type="component" value="Unassembled WGS sequence"/>
</dbReference>
<gene>
    <name evidence="2" type="ORF">CCHLO57077_00019526</name>
    <name evidence="4" type="ORF">CCHLO57077_00019612</name>
    <name evidence="3" type="ORF">CCHLO57077_00019625</name>
</gene>
<sequence length="201" mass="22752">MALELYIPPCLHVPVHSKHPPPVEKPLRIQIEGPLVSIQKLVPEAQWHIDIFNQVFPQPAGPLLAKLAFQKLYKRQARPEETGDLVVRDEYLGWVMEGKKPLNQIDYYGVTFDHLVPTSDNNPEVLQINIIEMDNDGGAYAEETLPFKVNPTEYTGKRVLAVPRCCQKRKGTQDQERINSGVAFRDAAAEPSEEKQTESLE</sequence>
<comment type="caution">
    <text evidence="2">The sequence shown here is derived from an EMBL/GenBank/DDBJ whole genome shotgun (WGS) entry which is preliminary data.</text>
</comment>
<dbReference type="EMBL" id="CABFNP030001121">
    <property type="protein sequence ID" value="CAI6091379.1"/>
    <property type="molecule type" value="Genomic_DNA"/>
</dbReference>
<dbReference type="EMBL" id="CABFNP030001149">
    <property type="protein sequence ID" value="CAI6091452.1"/>
    <property type="molecule type" value="Genomic_DNA"/>
</dbReference>
<feature type="compositionally biased region" description="Basic and acidic residues" evidence="1">
    <location>
        <begin position="192"/>
        <end position="201"/>
    </location>
</feature>